<evidence type="ECO:0000313" key="2">
    <source>
        <dbReference type="Proteomes" id="UP001158576"/>
    </source>
</evidence>
<reference evidence="1 2" key="1">
    <citation type="submission" date="2021-04" db="EMBL/GenBank/DDBJ databases">
        <authorList>
            <person name="Bliznina A."/>
        </authorList>
    </citation>
    <scope>NUCLEOTIDE SEQUENCE [LARGE SCALE GENOMIC DNA]</scope>
</reference>
<dbReference type="Proteomes" id="UP001158576">
    <property type="component" value="Chromosome PAR"/>
</dbReference>
<accession>A0ABN7S9S8</accession>
<evidence type="ECO:0000313" key="1">
    <source>
        <dbReference type="EMBL" id="CAG5091123.1"/>
    </source>
</evidence>
<gene>
    <name evidence="1" type="ORF">OKIOD_LOCUS4424</name>
</gene>
<proteinExistence type="predicted"/>
<sequence length="368" mass="42947">MPVSVVRSKNRYIAHKQDQMRNIDKAKKKNCRLLQIHNQRINGPKGIQTVCRTKMNEYDDERMLVEFQLERLQRELAKNALLGDREQLRSVAASGTFDDDNDVFEDIEYEFVEDKADVLKRDRLLEDFGRNFHGYISRPGENMTSISEKKIKSEFSRTSLHRSSRVRRTDPRVKRLRAVEDLKEQTLIEAEIDRFRMRSSQYADNDSQQDWVRPRKTRPKRNVDYPVRWGPGVKQKPKNRSILDDFNYFNILLPALRDQKQIGNAVNHKDERGVFLNDENREGLLARLLKDQTSDSLENSDTESTFIPEPFAPDGNFRTALTMPESSEAMLENAQMSRYVKSNKKRFFDEEISASALFSHTASSSSMK</sequence>
<dbReference type="EMBL" id="OU015568">
    <property type="protein sequence ID" value="CAG5091123.1"/>
    <property type="molecule type" value="Genomic_DNA"/>
</dbReference>
<protein>
    <submittedName>
        <fullName evidence="1">Oidioi.mRNA.OKI2018_I69.PAR.g12866.t1.cds</fullName>
    </submittedName>
</protein>
<organism evidence="1 2">
    <name type="scientific">Oikopleura dioica</name>
    <name type="common">Tunicate</name>
    <dbReference type="NCBI Taxonomy" id="34765"/>
    <lineage>
        <taxon>Eukaryota</taxon>
        <taxon>Metazoa</taxon>
        <taxon>Chordata</taxon>
        <taxon>Tunicata</taxon>
        <taxon>Appendicularia</taxon>
        <taxon>Copelata</taxon>
        <taxon>Oikopleuridae</taxon>
        <taxon>Oikopleura</taxon>
    </lineage>
</organism>
<keyword evidence="2" id="KW-1185">Reference proteome</keyword>
<name>A0ABN7S9S8_OIKDI</name>